<protein>
    <recommendedName>
        <fullName evidence="6">Prothymosin alpha</fullName>
    </recommendedName>
</protein>
<dbReference type="Ensembl" id="ENSMMNT00015021797.1">
    <property type="protein sequence ID" value="ENSMMNP00015019837.1"/>
    <property type="gene ID" value="ENSMMNG00015014577.1"/>
</dbReference>
<dbReference type="InterPro" id="IPR004931">
    <property type="entry name" value="Pro/parathymosin"/>
</dbReference>
<dbReference type="GO" id="GO:0042393">
    <property type="term" value="F:histone binding"/>
    <property type="evidence" value="ECO:0007669"/>
    <property type="project" value="TreeGrafter"/>
</dbReference>
<organism evidence="8 10">
    <name type="scientific">Monodon monoceros</name>
    <name type="common">Narwhal</name>
    <name type="synonym">Ceratodon monodon</name>
    <dbReference type="NCBI Taxonomy" id="40151"/>
    <lineage>
        <taxon>Eukaryota</taxon>
        <taxon>Metazoa</taxon>
        <taxon>Chordata</taxon>
        <taxon>Craniata</taxon>
        <taxon>Vertebrata</taxon>
        <taxon>Euteleostomi</taxon>
        <taxon>Mammalia</taxon>
        <taxon>Eutheria</taxon>
        <taxon>Laurasiatheria</taxon>
        <taxon>Artiodactyla</taxon>
        <taxon>Whippomorpha</taxon>
        <taxon>Cetacea</taxon>
        <taxon>Odontoceti</taxon>
        <taxon>Monodontidae</taxon>
        <taxon>Monodon</taxon>
    </lineage>
</organism>
<reference evidence="9" key="3">
    <citation type="submission" date="2025-05" db="UniProtKB">
        <authorList>
            <consortium name="Ensembl"/>
        </authorList>
    </citation>
    <scope>IDENTIFICATION</scope>
</reference>
<dbReference type="PANTHER" id="PTHR22745:SF0">
    <property type="entry name" value="PROTHYMOSIN ALPHA"/>
    <property type="match status" value="1"/>
</dbReference>
<evidence type="ECO:0000313" key="9">
    <source>
        <dbReference type="Ensembl" id="ENSMMNP00015019837.1"/>
    </source>
</evidence>
<comment type="similarity">
    <text evidence="2">Belongs to the pro/parathymosin family.</text>
</comment>
<feature type="compositionally biased region" description="Basic residues" evidence="7">
    <location>
        <begin position="140"/>
        <end position="149"/>
    </location>
</feature>
<evidence type="ECO:0000256" key="2">
    <source>
        <dbReference type="ARBA" id="ARBA00008032"/>
    </source>
</evidence>
<keyword evidence="11" id="KW-1185">Reference proteome</keyword>
<comment type="subcellular location">
    <subcellularLocation>
        <location evidence="1">Nucleus</location>
    </subcellularLocation>
</comment>
<evidence type="ECO:0000313" key="8">
    <source>
        <dbReference type="EMBL" id="TKC42527.1"/>
    </source>
</evidence>
<evidence type="ECO:0000313" key="11">
    <source>
        <dbReference type="Proteomes" id="UP000694561"/>
    </source>
</evidence>
<keyword evidence="3" id="KW-0539">Nucleus</keyword>
<evidence type="ECO:0000256" key="7">
    <source>
        <dbReference type="SAM" id="MobiDB-lite"/>
    </source>
</evidence>
<accession>A0A4U1F128</accession>
<dbReference type="GO" id="GO:0045944">
    <property type="term" value="P:positive regulation of transcription by RNA polymerase II"/>
    <property type="evidence" value="ECO:0007669"/>
    <property type="project" value="TreeGrafter"/>
</dbReference>
<feature type="compositionally biased region" description="Basic and acidic residues" evidence="7">
    <location>
        <begin position="88"/>
        <end position="103"/>
    </location>
</feature>
<reference evidence="8" key="2">
    <citation type="journal article" date="2019" name="IScience">
        <title>Narwhal Genome Reveals Long-Term Low Genetic Diversity despite Current Large Abundance Size.</title>
        <authorList>
            <person name="Westbury M.V."/>
            <person name="Petersen B."/>
            <person name="Garde E."/>
            <person name="Heide-Jorgensen M.P."/>
            <person name="Lorenzen E.D."/>
        </authorList>
    </citation>
    <scope>NUCLEOTIDE SEQUENCE</scope>
    <source>
        <strain evidence="8">MVW</strain>
        <tissue evidence="8">Liver</tissue>
    </source>
</reference>
<dbReference type="GO" id="GO:0043066">
    <property type="term" value="P:negative regulation of apoptotic process"/>
    <property type="evidence" value="ECO:0007669"/>
    <property type="project" value="TreeGrafter"/>
</dbReference>
<dbReference type="GO" id="GO:0005634">
    <property type="term" value="C:nucleus"/>
    <property type="evidence" value="ECO:0007669"/>
    <property type="project" value="UniProtKB-SubCell"/>
</dbReference>
<evidence type="ECO:0000256" key="4">
    <source>
        <dbReference type="ARBA" id="ARBA00037621"/>
    </source>
</evidence>
<feature type="compositionally biased region" description="Acidic residues" evidence="7">
    <location>
        <begin position="13"/>
        <end position="25"/>
    </location>
</feature>
<evidence type="ECO:0000256" key="6">
    <source>
        <dbReference type="ARBA" id="ARBA00040447"/>
    </source>
</evidence>
<feature type="compositionally biased region" description="Basic and acidic residues" evidence="7">
    <location>
        <begin position="46"/>
        <end position="62"/>
    </location>
</feature>
<evidence type="ECO:0000256" key="3">
    <source>
        <dbReference type="ARBA" id="ARBA00023242"/>
    </source>
</evidence>
<evidence type="ECO:0000256" key="1">
    <source>
        <dbReference type="ARBA" id="ARBA00004123"/>
    </source>
</evidence>
<gene>
    <name evidence="8" type="ORF">EI555_012759</name>
</gene>
<dbReference type="AlphaFoldDB" id="A0A4U1F128"/>
<feature type="region of interest" description="Disordered" evidence="7">
    <location>
        <begin position="1"/>
        <end position="103"/>
    </location>
</feature>
<feature type="region of interest" description="Disordered" evidence="7">
    <location>
        <begin position="134"/>
        <end position="173"/>
    </location>
</feature>
<reference evidence="10" key="1">
    <citation type="journal article" date="2019" name="IScience">
        <title>Narwhal Genome Reveals Long-Term Low Genetic Diversity despite Current Large Abundance Size.</title>
        <authorList>
            <person name="Westbury M.V."/>
            <person name="Petersen B."/>
            <person name="Garde E."/>
            <person name="Heide-Jorgensen M.P."/>
            <person name="Lorenzen E.D."/>
        </authorList>
    </citation>
    <scope>NUCLEOTIDE SEQUENCE [LARGE SCALE GENOMIC DNA]</scope>
</reference>
<dbReference type="Proteomes" id="UP000694561">
    <property type="component" value="Unplaced"/>
</dbReference>
<evidence type="ECO:0000256" key="5">
    <source>
        <dbReference type="ARBA" id="ARBA00038744"/>
    </source>
</evidence>
<comment type="subunit">
    <text evidence="5">Interacts with NUPR1; regulates apoptotic process.</text>
</comment>
<dbReference type="Proteomes" id="UP000308365">
    <property type="component" value="Unassembled WGS sequence"/>
</dbReference>
<dbReference type="EMBL" id="RWIC01000543">
    <property type="protein sequence ID" value="TKC42527.1"/>
    <property type="molecule type" value="Genomic_DNA"/>
</dbReference>
<comment type="function">
    <text evidence="4">Prothymosin alpha may mediate immune function by conferring resistance to certain opportunistic infections.</text>
</comment>
<dbReference type="PANTHER" id="PTHR22745">
    <property type="entry name" value="PROTHYMOSIN ALPHA"/>
    <property type="match status" value="1"/>
</dbReference>
<sequence>MSDVAADTSSEITTEDFEEAVVEEAENGRGAPARGNASEENGEQEADSKVDEEAEEGGGREGEEADAATCRRAAEVEDDDDVDTKKRKTDEDGTAQKEKLSLKGHRDLVTLHFPSQNLHVVPFEEGPACPPAHCGQRHPQVTRRPRHPARTTTRTCNRGGKKNHNFQGPAFFS</sequence>
<evidence type="ECO:0000313" key="10">
    <source>
        <dbReference type="Proteomes" id="UP000308365"/>
    </source>
</evidence>
<dbReference type="Pfam" id="PF03247">
    <property type="entry name" value="Prothymosin"/>
    <property type="match status" value="1"/>
</dbReference>
<proteinExistence type="inferred from homology"/>
<name>A0A4U1F128_MONMO</name>
<dbReference type="GeneTree" id="ENSGT01010000228353"/>